<protein>
    <submittedName>
        <fullName evidence="10">Sulfatase</fullName>
    </submittedName>
</protein>
<dbReference type="InParanoid" id="B4CTX4"/>
<dbReference type="InterPro" id="IPR035874">
    <property type="entry name" value="IDS"/>
</dbReference>
<keyword evidence="4 8" id="KW-0732">Signal</keyword>
<evidence type="ECO:0000256" key="8">
    <source>
        <dbReference type="SAM" id="SignalP"/>
    </source>
</evidence>
<keyword evidence="5" id="KW-0378">Hydrolase</keyword>
<dbReference type="SUPFAM" id="SSF53649">
    <property type="entry name" value="Alkaline phosphatase-like"/>
    <property type="match status" value="1"/>
</dbReference>
<comment type="caution">
    <text evidence="10">The sequence shown here is derived from an EMBL/GenBank/DDBJ whole genome shotgun (WGS) entry which is preliminary data.</text>
</comment>
<keyword evidence="6" id="KW-0106">Calcium</keyword>
<dbReference type="eggNOG" id="COG3119">
    <property type="taxonomic scope" value="Bacteria"/>
</dbReference>
<proteinExistence type="inferred from homology"/>
<dbReference type="EMBL" id="ABVL01000001">
    <property type="protein sequence ID" value="EDY22012.1"/>
    <property type="molecule type" value="Genomic_DNA"/>
</dbReference>
<reference evidence="10 11" key="1">
    <citation type="journal article" date="2011" name="J. Bacteriol.">
        <title>Genome sequence of Chthoniobacter flavus Ellin428, an aerobic heterotrophic soil bacterium.</title>
        <authorList>
            <person name="Kant R."/>
            <person name="van Passel M.W."/>
            <person name="Palva A."/>
            <person name="Lucas S."/>
            <person name="Lapidus A."/>
            <person name="Glavina Del Rio T."/>
            <person name="Dalin E."/>
            <person name="Tice H."/>
            <person name="Bruce D."/>
            <person name="Goodwin L."/>
            <person name="Pitluck S."/>
            <person name="Larimer F.W."/>
            <person name="Land M.L."/>
            <person name="Hauser L."/>
            <person name="Sangwan P."/>
            <person name="de Vos W.M."/>
            <person name="Janssen P.H."/>
            <person name="Smidt H."/>
        </authorList>
    </citation>
    <scope>NUCLEOTIDE SEQUENCE [LARGE SCALE GENOMIC DNA]</scope>
    <source>
        <strain evidence="10 11">Ellin428</strain>
    </source>
</reference>
<evidence type="ECO:0000256" key="4">
    <source>
        <dbReference type="ARBA" id="ARBA00022729"/>
    </source>
</evidence>
<dbReference type="PANTHER" id="PTHR45953:SF1">
    <property type="entry name" value="IDURONATE 2-SULFATASE"/>
    <property type="match status" value="1"/>
</dbReference>
<dbReference type="GO" id="GO:0004423">
    <property type="term" value="F:iduronate-2-sulfatase activity"/>
    <property type="evidence" value="ECO:0007669"/>
    <property type="project" value="InterPro"/>
</dbReference>
<dbReference type="InterPro" id="IPR017850">
    <property type="entry name" value="Alkaline_phosphatase_core_sf"/>
</dbReference>
<sequence precursor="true">MKAVPLLALSFFAFIVSGSFAADAPAKPNVLFIAVDDLRDWVGYIGKYPASKTPNIDRLAARGIGFMKSYCAAPVCNPSRAALMSGLRPFTSGVYENNNDWRTVIPENLTLTTVFRQGGYYVCGAGKIYHEAYPRRSEWDDYLANEGKRGAETDAQNEGTSGIRFAPLDCRDDELADWKITDYAIAELGKKHDKPFFLACGLHKPHMPWNVPRKYYDMYPLKDIELPPYSESDLDDVPPAGIKMAKPWGDHAEMLKTGKWKNAIQGYLAATAYTDMNIGRLLDAFDKSAYKDNTIIVLWCDHGWHLGEKQHWRKFALWEEATHAPLIWVAPGVTKPGGRCERTIDFMTIYPTLCDLCGLPIPSHVQGKSIRSLLADPKSAWDQPALTTYLFDNHTVRTEDWRYIRYANGDEELYHDSEDPNEWTNLAMKPEFAAEKAELGKYLPTENHPDIGGDKGGGKKKKAE</sequence>
<dbReference type="GO" id="GO:0046872">
    <property type="term" value="F:metal ion binding"/>
    <property type="evidence" value="ECO:0007669"/>
    <property type="project" value="UniProtKB-KW"/>
</dbReference>
<comment type="cofactor">
    <cofactor evidence="1">
        <name>Ca(2+)</name>
        <dbReference type="ChEBI" id="CHEBI:29108"/>
    </cofactor>
</comment>
<dbReference type="FunCoup" id="B4CTX4">
    <property type="interactions" value="205"/>
</dbReference>
<organism evidence="10 11">
    <name type="scientific">Chthoniobacter flavus Ellin428</name>
    <dbReference type="NCBI Taxonomy" id="497964"/>
    <lineage>
        <taxon>Bacteria</taxon>
        <taxon>Pseudomonadati</taxon>
        <taxon>Verrucomicrobiota</taxon>
        <taxon>Spartobacteria</taxon>
        <taxon>Chthoniobacterales</taxon>
        <taxon>Chthoniobacteraceae</taxon>
        <taxon>Chthoniobacter</taxon>
    </lineage>
</organism>
<dbReference type="InterPro" id="IPR000917">
    <property type="entry name" value="Sulfatase_N"/>
</dbReference>
<dbReference type="Pfam" id="PF00884">
    <property type="entry name" value="Sulfatase"/>
    <property type="match status" value="1"/>
</dbReference>
<evidence type="ECO:0000256" key="3">
    <source>
        <dbReference type="ARBA" id="ARBA00022723"/>
    </source>
</evidence>
<evidence type="ECO:0000256" key="5">
    <source>
        <dbReference type="ARBA" id="ARBA00022801"/>
    </source>
</evidence>
<evidence type="ECO:0000313" key="11">
    <source>
        <dbReference type="Proteomes" id="UP000005824"/>
    </source>
</evidence>
<dbReference type="AlphaFoldDB" id="B4CTX4"/>
<evidence type="ECO:0000256" key="1">
    <source>
        <dbReference type="ARBA" id="ARBA00001913"/>
    </source>
</evidence>
<dbReference type="PANTHER" id="PTHR45953">
    <property type="entry name" value="IDURONATE 2-SULFATASE"/>
    <property type="match status" value="1"/>
</dbReference>
<accession>B4CTX4</accession>
<name>B4CTX4_9BACT</name>
<dbReference type="STRING" id="497964.CfE428DRAFT_0137"/>
<dbReference type="RefSeq" id="WP_006977464.1">
    <property type="nucleotide sequence ID" value="NZ_ABVL01000001.1"/>
</dbReference>
<feature type="region of interest" description="Disordered" evidence="7">
    <location>
        <begin position="438"/>
        <end position="464"/>
    </location>
</feature>
<evidence type="ECO:0000256" key="2">
    <source>
        <dbReference type="ARBA" id="ARBA00008779"/>
    </source>
</evidence>
<comment type="similarity">
    <text evidence="2">Belongs to the sulfatase family.</text>
</comment>
<dbReference type="Proteomes" id="UP000005824">
    <property type="component" value="Unassembled WGS sequence"/>
</dbReference>
<keyword evidence="11" id="KW-1185">Reference proteome</keyword>
<evidence type="ECO:0000256" key="7">
    <source>
        <dbReference type="SAM" id="MobiDB-lite"/>
    </source>
</evidence>
<keyword evidence="3" id="KW-0479">Metal-binding</keyword>
<evidence type="ECO:0000259" key="9">
    <source>
        <dbReference type="Pfam" id="PF00884"/>
    </source>
</evidence>
<dbReference type="CDD" id="cd16030">
    <property type="entry name" value="iduronate-2-sulfatase"/>
    <property type="match status" value="1"/>
</dbReference>
<dbReference type="GO" id="GO:0005737">
    <property type="term" value="C:cytoplasm"/>
    <property type="evidence" value="ECO:0007669"/>
    <property type="project" value="TreeGrafter"/>
</dbReference>
<feature type="signal peptide" evidence="8">
    <location>
        <begin position="1"/>
        <end position="21"/>
    </location>
</feature>
<evidence type="ECO:0000256" key="6">
    <source>
        <dbReference type="ARBA" id="ARBA00022837"/>
    </source>
</evidence>
<feature type="domain" description="Sulfatase N-terminal" evidence="9">
    <location>
        <begin position="28"/>
        <end position="358"/>
    </location>
</feature>
<feature type="compositionally biased region" description="Basic and acidic residues" evidence="7">
    <location>
        <begin position="447"/>
        <end position="457"/>
    </location>
</feature>
<gene>
    <name evidence="10" type="ORF">CfE428DRAFT_0137</name>
</gene>
<feature type="chain" id="PRO_5002802091" evidence="8">
    <location>
        <begin position="22"/>
        <end position="464"/>
    </location>
</feature>
<dbReference type="Gene3D" id="3.40.720.10">
    <property type="entry name" value="Alkaline Phosphatase, subunit A"/>
    <property type="match status" value="1"/>
</dbReference>
<evidence type="ECO:0000313" key="10">
    <source>
        <dbReference type="EMBL" id="EDY22012.1"/>
    </source>
</evidence>